<reference evidence="2 3" key="1">
    <citation type="submission" date="2019-11" db="EMBL/GenBank/DDBJ databases">
        <title>Genome analysis of Rhizobacterium cereale a novel genus and species isolated from maize roots in North Spain.</title>
        <authorList>
            <person name="Menendez E."/>
            <person name="Flores-Felix J.D."/>
            <person name="Ramirez-Bahena M.-H."/>
            <person name="Igual J.M."/>
            <person name="Garcia-Fraile P."/>
            <person name="Peix A."/>
            <person name="Velazquez E."/>
        </authorList>
    </citation>
    <scope>NUCLEOTIDE SEQUENCE [LARGE SCALE GENOMIC DNA]</scope>
    <source>
        <strain evidence="2 3">RZME27</strain>
    </source>
</reference>
<dbReference type="AlphaFoldDB" id="A0A6A8ADL9"/>
<evidence type="ECO:0000313" key="2">
    <source>
        <dbReference type="EMBL" id="MQY46841.1"/>
    </source>
</evidence>
<comment type="caution">
    <text evidence="2">The sequence shown here is derived from an EMBL/GenBank/DDBJ whole genome shotgun (WGS) entry which is preliminary data.</text>
</comment>
<keyword evidence="1" id="KW-1133">Transmembrane helix</keyword>
<accession>A0A6A8ADL9</accession>
<evidence type="ECO:0000313" key="3">
    <source>
        <dbReference type="Proteomes" id="UP000435138"/>
    </source>
</evidence>
<keyword evidence="1" id="KW-0812">Transmembrane</keyword>
<evidence type="ECO:0000256" key="1">
    <source>
        <dbReference type="SAM" id="Phobius"/>
    </source>
</evidence>
<dbReference type="EMBL" id="WIXI01000042">
    <property type="protein sequence ID" value="MQY46841.1"/>
    <property type="molecule type" value="Genomic_DNA"/>
</dbReference>
<proteinExistence type="predicted"/>
<organism evidence="2 3">
    <name type="scientific">Endobacterium cereale</name>
    <dbReference type="NCBI Taxonomy" id="2663029"/>
    <lineage>
        <taxon>Bacteria</taxon>
        <taxon>Pseudomonadati</taxon>
        <taxon>Pseudomonadota</taxon>
        <taxon>Alphaproteobacteria</taxon>
        <taxon>Hyphomicrobiales</taxon>
        <taxon>Rhizobiaceae</taxon>
        <taxon>Endobacterium</taxon>
    </lineage>
</organism>
<keyword evidence="1" id="KW-0472">Membrane</keyword>
<dbReference type="RefSeq" id="WP_153354325.1">
    <property type="nucleotide sequence ID" value="NZ_JAYKOO010000010.1"/>
</dbReference>
<sequence length="51" mass="5730">MNVLKAHLGMVYVAILVMIVASIPMLRETRHIRSLEGWPTGINQQHRGFSG</sequence>
<keyword evidence="3" id="KW-1185">Reference proteome</keyword>
<protein>
    <submittedName>
        <fullName evidence="2">Uncharacterized protein</fullName>
    </submittedName>
</protein>
<feature type="transmembrane region" description="Helical" evidence="1">
    <location>
        <begin position="6"/>
        <end position="26"/>
    </location>
</feature>
<dbReference type="Proteomes" id="UP000435138">
    <property type="component" value="Unassembled WGS sequence"/>
</dbReference>
<gene>
    <name evidence="2" type="ORF">GAO09_12450</name>
</gene>
<name>A0A6A8ADL9_9HYPH</name>